<dbReference type="EMBL" id="AP014705">
    <property type="protein sequence ID" value="BAQ49462.1"/>
    <property type="molecule type" value="Genomic_DNA"/>
</dbReference>
<accession>A0A0C6FQW7</accession>
<protein>
    <submittedName>
        <fullName evidence="1">Uncharacterized protein</fullName>
    </submittedName>
</protein>
<geneLocation type="plasmid" evidence="2">
    <name>pMaq22A_1p DNA</name>
</geneLocation>
<dbReference type="KEGG" id="maqu:Maq22A_1p36260"/>
<reference evidence="1 2" key="1">
    <citation type="journal article" date="2015" name="Genome Announc.">
        <title>Complete Genome Sequence of Methylobacterium aquaticum Strain 22A, Isolated from Racomitrium japonicum Moss.</title>
        <authorList>
            <person name="Tani A."/>
            <person name="Ogura Y."/>
            <person name="Hayashi T."/>
            <person name="Kimbara K."/>
        </authorList>
    </citation>
    <scope>NUCLEOTIDE SEQUENCE [LARGE SCALE GENOMIC DNA]</scope>
    <source>
        <strain evidence="1 2">MA-22A</strain>
        <plasmid evidence="2">Plasmid pMaq22A_1p DNA</plasmid>
    </source>
</reference>
<sequence length="72" mass="7604">MAGERLTAAPIGTKAPSITGGLWCRVAAGWQWNGHLPPAAGRGGIYPRPGGDWDGRLIYPVPTPTLKREGQP</sequence>
<evidence type="ECO:0000313" key="2">
    <source>
        <dbReference type="Proteomes" id="UP000061432"/>
    </source>
</evidence>
<proteinExistence type="predicted"/>
<organism evidence="1 2">
    <name type="scientific">Methylobacterium aquaticum</name>
    <dbReference type="NCBI Taxonomy" id="270351"/>
    <lineage>
        <taxon>Bacteria</taxon>
        <taxon>Pseudomonadati</taxon>
        <taxon>Pseudomonadota</taxon>
        <taxon>Alphaproteobacteria</taxon>
        <taxon>Hyphomicrobiales</taxon>
        <taxon>Methylobacteriaceae</taxon>
        <taxon>Methylobacterium</taxon>
    </lineage>
</organism>
<dbReference type="Proteomes" id="UP000061432">
    <property type="component" value="Plasmid pMaq22A_1p"/>
</dbReference>
<name>A0A0C6FQW7_9HYPH</name>
<dbReference type="AlphaFoldDB" id="A0A0C6FQW7"/>
<keyword evidence="1" id="KW-0614">Plasmid</keyword>
<reference evidence="2" key="2">
    <citation type="submission" date="2015-01" db="EMBL/GenBank/DDBJ databases">
        <title>Complete genome sequence of Methylobacterium aquaticum strain 22A.</title>
        <authorList>
            <person name="Tani A."/>
            <person name="Ogura Y."/>
            <person name="Hayashi T."/>
        </authorList>
    </citation>
    <scope>NUCLEOTIDE SEQUENCE [LARGE SCALE GENOMIC DNA]</scope>
    <source>
        <strain evidence="2">MA-22A</strain>
        <plasmid evidence="2">Plasmid pMaq22A_1p DNA</plasmid>
    </source>
</reference>
<evidence type="ECO:0000313" key="1">
    <source>
        <dbReference type="EMBL" id="BAQ49462.1"/>
    </source>
</evidence>
<dbReference type="PATRIC" id="fig|270351.10.peg.6536"/>
<gene>
    <name evidence="1" type="ORF">Maq22A_1p36260</name>
</gene>